<protein>
    <submittedName>
        <fullName evidence="2">Flagellar protein FlgN</fullName>
    </submittedName>
</protein>
<dbReference type="OrthoDB" id="3268384at2"/>
<gene>
    <name evidence="2" type="ORF">ETU37_16805</name>
</gene>
<name>A0A4Q5IZB1_9ACTN</name>
<keyword evidence="3" id="KW-1185">Reference proteome</keyword>
<evidence type="ECO:0000256" key="1">
    <source>
        <dbReference type="ARBA" id="ARBA00022795"/>
    </source>
</evidence>
<accession>A0A4Q5IZB1</accession>
<dbReference type="Gene3D" id="1.20.58.300">
    <property type="entry name" value="FlgN-like"/>
    <property type="match status" value="1"/>
</dbReference>
<proteinExistence type="predicted"/>
<organism evidence="2 3">
    <name type="scientific">Nocardioides iriomotensis</name>
    <dbReference type="NCBI Taxonomy" id="715784"/>
    <lineage>
        <taxon>Bacteria</taxon>
        <taxon>Bacillati</taxon>
        <taxon>Actinomycetota</taxon>
        <taxon>Actinomycetes</taxon>
        <taxon>Propionibacteriales</taxon>
        <taxon>Nocardioidaceae</taxon>
        <taxon>Nocardioides</taxon>
    </lineage>
</organism>
<keyword evidence="2" id="KW-0282">Flagellum</keyword>
<keyword evidence="1" id="KW-1005">Bacterial flagellum biogenesis</keyword>
<comment type="caution">
    <text evidence="2">The sequence shown here is derived from an EMBL/GenBank/DDBJ whole genome shotgun (WGS) entry which is preliminary data.</text>
</comment>
<dbReference type="InterPro" id="IPR007809">
    <property type="entry name" value="FlgN-like"/>
</dbReference>
<reference evidence="2 3" key="1">
    <citation type="submission" date="2019-01" db="EMBL/GenBank/DDBJ databases">
        <title>Nocardioides guangzhouensis sp. nov., an actinobacterium isolated from soil.</title>
        <authorList>
            <person name="Fu Y."/>
            <person name="Cai Y."/>
            <person name="Lin Z."/>
            <person name="Chen P."/>
        </authorList>
    </citation>
    <scope>NUCLEOTIDE SEQUENCE [LARGE SCALE GENOMIC DNA]</scope>
    <source>
        <strain evidence="2 3">NBRC 105384</strain>
    </source>
</reference>
<keyword evidence="2" id="KW-0966">Cell projection</keyword>
<dbReference type="Proteomes" id="UP000291189">
    <property type="component" value="Unassembled WGS sequence"/>
</dbReference>
<sequence>MSMEDLSSVLWRERELLETLLYKLEVEQLVLAGGRTHWLATAAREVERVLDRIREIEVLRALELDAVAEQLGLEPNPSLHEIAAASDEPWRSIWLDHREAFTTVATEISAMSETNRELLTAGYHAAQATLLSLSDGAGTYGADGALATPTAATRRASLLDRSI</sequence>
<evidence type="ECO:0000313" key="2">
    <source>
        <dbReference type="EMBL" id="RYU10429.1"/>
    </source>
</evidence>
<dbReference type="AlphaFoldDB" id="A0A4Q5IZB1"/>
<dbReference type="InterPro" id="IPR036679">
    <property type="entry name" value="FlgN-like_sf"/>
</dbReference>
<dbReference type="EMBL" id="SDPU01000030">
    <property type="protein sequence ID" value="RYU10429.1"/>
    <property type="molecule type" value="Genomic_DNA"/>
</dbReference>
<dbReference type="GO" id="GO:0044780">
    <property type="term" value="P:bacterial-type flagellum assembly"/>
    <property type="evidence" value="ECO:0007669"/>
    <property type="project" value="InterPro"/>
</dbReference>
<dbReference type="RefSeq" id="WP_129988513.1">
    <property type="nucleotide sequence ID" value="NZ_SDPU01000030.1"/>
</dbReference>
<evidence type="ECO:0000313" key="3">
    <source>
        <dbReference type="Proteomes" id="UP000291189"/>
    </source>
</evidence>
<keyword evidence="2" id="KW-0969">Cilium</keyword>
<dbReference type="SUPFAM" id="SSF140566">
    <property type="entry name" value="FlgN-like"/>
    <property type="match status" value="1"/>
</dbReference>
<dbReference type="Pfam" id="PF05130">
    <property type="entry name" value="FlgN"/>
    <property type="match status" value="1"/>
</dbReference>